<dbReference type="Proteomes" id="UP000612585">
    <property type="component" value="Unassembled WGS sequence"/>
</dbReference>
<organism evidence="2 3">
    <name type="scientific">Virgisporangium aurantiacum</name>
    <dbReference type="NCBI Taxonomy" id="175570"/>
    <lineage>
        <taxon>Bacteria</taxon>
        <taxon>Bacillati</taxon>
        <taxon>Actinomycetota</taxon>
        <taxon>Actinomycetes</taxon>
        <taxon>Micromonosporales</taxon>
        <taxon>Micromonosporaceae</taxon>
        <taxon>Virgisporangium</taxon>
    </lineage>
</organism>
<accession>A0A8J3Z4X2</accession>
<keyword evidence="1" id="KW-0812">Transmembrane</keyword>
<keyword evidence="1" id="KW-1133">Transmembrane helix</keyword>
<keyword evidence="3" id="KW-1185">Reference proteome</keyword>
<feature type="transmembrane region" description="Helical" evidence="1">
    <location>
        <begin position="42"/>
        <end position="61"/>
    </location>
</feature>
<reference evidence="2" key="1">
    <citation type="submission" date="2021-01" db="EMBL/GenBank/DDBJ databases">
        <title>Whole genome shotgun sequence of Virgisporangium aurantiacum NBRC 16421.</title>
        <authorList>
            <person name="Komaki H."/>
            <person name="Tamura T."/>
        </authorList>
    </citation>
    <scope>NUCLEOTIDE SEQUENCE</scope>
    <source>
        <strain evidence="2">NBRC 16421</strain>
    </source>
</reference>
<comment type="caution">
    <text evidence="2">The sequence shown here is derived from an EMBL/GenBank/DDBJ whole genome shotgun (WGS) entry which is preliminary data.</text>
</comment>
<evidence type="ECO:0000256" key="1">
    <source>
        <dbReference type="SAM" id="Phobius"/>
    </source>
</evidence>
<name>A0A8J3Z4X2_9ACTN</name>
<sequence>MFFGWLYGVPFLLVVGLLRRMSSPHLPTSAAAEAFGATTDRFLVAALVLNLVLPVAGLVLARSARDGYWIRHFVGALVGMVSIYLVVSIAAGATTAPLIGDVPTDQEPAPRVTQCIPRSGGTGCPGG</sequence>
<proteinExistence type="predicted"/>
<protein>
    <submittedName>
        <fullName evidence="2">Uncharacterized protein</fullName>
    </submittedName>
</protein>
<dbReference type="EMBL" id="BOPG01000032">
    <property type="protein sequence ID" value="GIJ57586.1"/>
    <property type="molecule type" value="Genomic_DNA"/>
</dbReference>
<dbReference type="AlphaFoldDB" id="A0A8J3Z4X2"/>
<keyword evidence="1" id="KW-0472">Membrane</keyword>
<feature type="transmembrane region" description="Helical" evidence="1">
    <location>
        <begin position="73"/>
        <end position="93"/>
    </location>
</feature>
<evidence type="ECO:0000313" key="2">
    <source>
        <dbReference type="EMBL" id="GIJ57586.1"/>
    </source>
</evidence>
<evidence type="ECO:0000313" key="3">
    <source>
        <dbReference type="Proteomes" id="UP000612585"/>
    </source>
</evidence>
<gene>
    <name evidence="2" type="ORF">Vau01_051020</name>
</gene>